<keyword evidence="1" id="KW-0732">Signal</keyword>
<evidence type="ECO:0008006" key="4">
    <source>
        <dbReference type="Google" id="ProtNLM"/>
    </source>
</evidence>
<organism evidence="2 3">
    <name type="scientific">Laodelphax striatellus</name>
    <name type="common">Small brown planthopper</name>
    <name type="synonym">Delphax striatella</name>
    <dbReference type="NCBI Taxonomy" id="195883"/>
    <lineage>
        <taxon>Eukaryota</taxon>
        <taxon>Metazoa</taxon>
        <taxon>Ecdysozoa</taxon>
        <taxon>Arthropoda</taxon>
        <taxon>Hexapoda</taxon>
        <taxon>Insecta</taxon>
        <taxon>Pterygota</taxon>
        <taxon>Neoptera</taxon>
        <taxon>Paraneoptera</taxon>
        <taxon>Hemiptera</taxon>
        <taxon>Auchenorrhyncha</taxon>
        <taxon>Fulgoroidea</taxon>
        <taxon>Delphacidae</taxon>
        <taxon>Criomorphinae</taxon>
        <taxon>Laodelphax</taxon>
    </lineage>
</organism>
<feature type="chain" id="PRO_5019852930" description="Spaetzle domain-containing protein" evidence="1">
    <location>
        <begin position="21"/>
        <end position="128"/>
    </location>
</feature>
<evidence type="ECO:0000256" key="1">
    <source>
        <dbReference type="SAM" id="SignalP"/>
    </source>
</evidence>
<reference evidence="2 3" key="1">
    <citation type="journal article" date="2017" name="Gigascience">
        <title>Genome sequence of the small brown planthopper, Laodelphax striatellus.</title>
        <authorList>
            <person name="Zhu J."/>
            <person name="Jiang F."/>
            <person name="Wang X."/>
            <person name="Yang P."/>
            <person name="Bao Y."/>
            <person name="Zhao W."/>
            <person name="Wang W."/>
            <person name="Lu H."/>
            <person name="Wang Q."/>
            <person name="Cui N."/>
            <person name="Li J."/>
            <person name="Chen X."/>
            <person name="Luo L."/>
            <person name="Yu J."/>
            <person name="Kang L."/>
            <person name="Cui F."/>
        </authorList>
    </citation>
    <scope>NUCLEOTIDE SEQUENCE [LARGE SCALE GENOMIC DNA]</scope>
    <source>
        <strain evidence="2">Lst14</strain>
    </source>
</reference>
<name>A0A482WYA8_LAOST</name>
<dbReference type="InterPro" id="IPR029034">
    <property type="entry name" value="Cystine-knot_cytokine"/>
</dbReference>
<dbReference type="AlphaFoldDB" id="A0A482WYA8"/>
<dbReference type="InParanoid" id="A0A482WYA8"/>
<accession>A0A482WYA8</accession>
<gene>
    <name evidence="2" type="ORF">LSTR_LSTR010910</name>
</gene>
<protein>
    <recommendedName>
        <fullName evidence="4">Spaetzle domain-containing protein</fullName>
    </recommendedName>
</protein>
<feature type="signal peptide" evidence="1">
    <location>
        <begin position="1"/>
        <end position="20"/>
    </location>
</feature>
<sequence length="128" mass="14929">MFTFSVSVVLVIVLFTLTNAHPRRHNHRKINLEDNFLSSKNFKEDQPILRPISVIEIPELMAKGRYYQPDFVVLKRCDYESGYCKGEGYCLRETDHEKLFVEFKNLDNDEITTVRLSNHLECACVPCS</sequence>
<dbReference type="SMR" id="A0A482WYA8"/>
<dbReference type="OrthoDB" id="7659262at2759"/>
<dbReference type="Gene3D" id="2.10.90.10">
    <property type="entry name" value="Cystine-knot cytokines"/>
    <property type="match status" value="1"/>
</dbReference>
<keyword evidence="3" id="KW-1185">Reference proteome</keyword>
<evidence type="ECO:0000313" key="2">
    <source>
        <dbReference type="EMBL" id="RZF38577.1"/>
    </source>
</evidence>
<proteinExistence type="predicted"/>
<evidence type="ECO:0000313" key="3">
    <source>
        <dbReference type="Proteomes" id="UP000291343"/>
    </source>
</evidence>
<dbReference type="Proteomes" id="UP000291343">
    <property type="component" value="Unassembled WGS sequence"/>
</dbReference>
<dbReference type="SUPFAM" id="SSF57501">
    <property type="entry name" value="Cystine-knot cytokines"/>
    <property type="match status" value="1"/>
</dbReference>
<comment type="caution">
    <text evidence="2">The sequence shown here is derived from an EMBL/GenBank/DDBJ whole genome shotgun (WGS) entry which is preliminary data.</text>
</comment>
<dbReference type="EMBL" id="QKKF02022174">
    <property type="protein sequence ID" value="RZF38577.1"/>
    <property type="molecule type" value="Genomic_DNA"/>
</dbReference>